<sequence>MSRAPRILVVSPAPSHPADQGNSARIQAMGAALMARGITCDFLYYATEGCSPAQREAMAGFWHRLHVLPPVPTGGMGLPGLWAIDDWCDISLVEQVVALQRQWRYDAVLVNYVWMSRVLEAVPDAFRIIDTHDLFGDRHLVALEAGIDPSWFFTTVAEEGRGLARADLVIAIQDEEAVTLRGRSPTPVVTLGHLPPLRFLESLPRRQVRAPFGYFGSANPWNVASVRAMDALLAAEEGLSWLLAGRILRRRDLVLASAPQRLEQVPEPEVFYAAVDCVLNPMVPGTGLKIKTVEALAHGLPILGTVHAFSGLPAEHRGHRAADIPEMVAMMREWRDSPAFRAELARASRLLALRYAADLSAQQDALAARLRALA</sequence>
<reference evidence="1 2" key="1">
    <citation type="submission" date="2019-03" db="EMBL/GenBank/DDBJ databases">
        <title>Paracraurococcus aquatilis NE82 genome sequence.</title>
        <authorList>
            <person name="Zhao Y."/>
            <person name="Du Z."/>
        </authorList>
    </citation>
    <scope>NUCLEOTIDE SEQUENCE [LARGE SCALE GENOMIC DNA]</scope>
    <source>
        <strain evidence="1 2">NE82</strain>
    </source>
</reference>
<dbReference type="SUPFAM" id="SSF53756">
    <property type="entry name" value="UDP-Glycosyltransferase/glycogen phosphorylase"/>
    <property type="match status" value="1"/>
</dbReference>
<evidence type="ECO:0000313" key="1">
    <source>
        <dbReference type="EMBL" id="TCZ66880.1"/>
    </source>
</evidence>
<proteinExistence type="predicted"/>
<dbReference type="Gene3D" id="3.40.50.2000">
    <property type="entry name" value="Glycogen Phosphorylase B"/>
    <property type="match status" value="1"/>
</dbReference>
<name>A0A4V2WM91_9PROT</name>
<gene>
    <name evidence="1" type="ORF">EXY23_01880</name>
</gene>
<dbReference type="RefSeq" id="WP_132283925.1">
    <property type="nucleotide sequence ID" value="NZ_SKBM01000001.1"/>
</dbReference>
<dbReference type="EMBL" id="SKBM01000001">
    <property type="protein sequence ID" value="TCZ66880.1"/>
    <property type="molecule type" value="Genomic_DNA"/>
</dbReference>
<dbReference type="OrthoDB" id="7815474at2"/>
<accession>A0A4V2WM91</accession>
<evidence type="ECO:0000313" key="2">
    <source>
        <dbReference type="Proteomes" id="UP000295023"/>
    </source>
</evidence>
<dbReference type="GO" id="GO:0016740">
    <property type="term" value="F:transferase activity"/>
    <property type="evidence" value="ECO:0007669"/>
    <property type="project" value="UniProtKB-KW"/>
</dbReference>
<dbReference type="AlphaFoldDB" id="A0A4V2WM91"/>
<keyword evidence="1" id="KW-0808">Transferase</keyword>
<dbReference type="Proteomes" id="UP000295023">
    <property type="component" value="Unassembled WGS sequence"/>
</dbReference>
<organism evidence="1 2">
    <name type="scientific">Roseicella aquatilis</name>
    <dbReference type="NCBI Taxonomy" id="2527868"/>
    <lineage>
        <taxon>Bacteria</taxon>
        <taxon>Pseudomonadati</taxon>
        <taxon>Pseudomonadota</taxon>
        <taxon>Alphaproteobacteria</taxon>
        <taxon>Acetobacterales</taxon>
        <taxon>Roseomonadaceae</taxon>
        <taxon>Roseicella</taxon>
    </lineage>
</organism>
<keyword evidence="2" id="KW-1185">Reference proteome</keyword>
<protein>
    <submittedName>
        <fullName evidence="1">Glycosyltransferase</fullName>
    </submittedName>
</protein>
<comment type="caution">
    <text evidence="1">The sequence shown here is derived from an EMBL/GenBank/DDBJ whole genome shotgun (WGS) entry which is preliminary data.</text>
</comment>